<dbReference type="UniPathway" id="UPA00251">
    <property type="reaction ID" value="UER00319"/>
</dbReference>
<dbReference type="EMBL" id="ML739123">
    <property type="protein sequence ID" value="KAE8352633.1"/>
    <property type="molecule type" value="Genomic_DNA"/>
</dbReference>
<dbReference type="InterPro" id="IPR036803">
    <property type="entry name" value="Porphobilinogen_deaminase_C_sf"/>
</dbReference>
<accession>A0A5N6Z678</accession>
<dbReference type="NCBIfam" id="TIGR00212">
    <property type="entry name" value="hemC"/>
    <property type="match status" value="1"/>
</dbReference>
<evidence type="ECO:0000256" key="6">
    <source>
        <dbReference type="ARBA" id="ARBA00016519"/>
    </source>
</evidence>
<dbReference type="Pfam" id="PF01379">
    <property type="entry name" value="Porphobil_deam"/>
    <property type="match status" value="1"/>
</dbReference>
<dbReference type="OrthoDB" id="564646at2759"/>
<dbReference type="PROSITE" id="PS00533">
    <property type="entry name" value="PORPHOBILINOGEN_DEAM"/>
    <property type="match status" value="1"/>
</dbReference>
<dbReference type="EC" id="2.5.1.61" evidence="5"/>
<evidence type="ECO:0000256" key="9">
    <source>
        <dbReference type="ARBA" id="ARBA00023244"/>
    </source>
</evidence>
<dbReference type="CDD" id="cd13645">
    <property type="entry name" value="PBP2_HuPBGD_like"/>
    <property type="match status" value="1"/>
</dbReference>
<dbReference type="PANTHER" id="PTHR11557">
    <property type="entry name" value="PORPHOBILINOGEN DEAMINASE"/>
    <property type="match status" value="1"/>
</dbReference>
<dbReference type="Pfam" id="PF03900">
    <property type="entry name" value="Porphobil_deamC"/>
    <property type="match status" value="1"/>
</dbReference>
<evidence type="ECO:0000256" key="3">
    <source>
        <dbReference type="ARBA" id="ARBA00004735"/>
    </source>
</evidence>
<dbReference type="FunFam" id="3.40.190.10:FF:000086">
    <property type="entry name" value="Probable porphobilinogen deaminase"/>
    <property type="match status" value="1"/>
</dbReference>
<comment type="cofactor">
    <cofactor evidence="1">
        <name>dipyrromethane</name>
        <dbReference type="ChEBI" id="CHEBI:60342"/>
    </cofactor>
</comment>
<proteinExistence type="inferred from homology"/>
<evidence type="ECO:0000256" key="5">
    <source>
        <dbReference type="ARBA" id="ARBA00012655"/>
    </source>
</evidence>
<keyword evidence="16" id="KW-1185">Reference proteome</keyword>
<dbReference type="GO" id="GO:0004418">
    <property type="term" value="F:hydroxymethylbilane synthase activity"/>
    <property type="evidence" value="ECO:0007669"/>
    <property type="project" value="UniProtKB-EC"/>
</dbReference>
<sequence length="342" mass="37064">MASTSTPTSGTANTSPQKTFTVGTRKSKLALMQTDLVVAALKENHPDYEFKIHSQETAGDLNTTIAFRDFTTKNLWTQELEEHLMAGQVDFIVHSLKDVPTLLPSACTLGPMMKREDSRDVLVIKKGLPNMSLSDMPAGSVVGTSSIRRTAQLARKYPHLKVIDVRGNIGTRLGKLDAEDSPYTCIILAAAGLLRLGLEDRISQYLDSKNGGMLYAVGQGALGIEIRKDDQVMRDMLNKIGHNETTFASLAERSLLRTLEGGCSAPLGVETEWIETSDGSTKLRMRTIVVSVDGKESAEIEIDGSVDSTQAAEDFGVTVAKELVAKGAGKILEDIQRNKQPA</sequence>
<feature type="domain" description="Porphobilinogen deaminase N-terminal" evidence="13">
    <location>
        <begin position="21"/>
        <end position="234"/>
    </location>
</feature>
<dbReference type="FunFam" id="3.40.190.10:FF:000005">
    <property type="entry name" value="Porphobilinogen deaminase"/>
    <property type="match status" value="1"/>
</dbReference>
<evidence type="ECO:0000259" key="14">
    <source>
        <dbReference type="Pfam" id="PF03900"/>
    </source>
</evidence>
<dbReference type="SUPFAM" id="SSF54782">
    <property type="entry name" value="Porphobilinogen deaminase (hydroxymethylbilane synthase), C-terminal domain"/>
    <property type="match status" value="1"/>
</dbReference>
<dbReference type="PANTHER" id="PTHR11557:SF0">
    <property type="entry name" value="PORPHOBILINOGEN DEAMINASE"/>
    <property type="match status" value="1"/>
</dbReference>
<name>A0A5N6Z678_9EURO</name>
<dbReference type="PRINTS" id="PR00151">
    <property type="entry name" value="PORPHBDMNASE"/>
</dbReference>
<evidence type="ECO:0000313" key="15">
    <source>
        <dbReference type="EMBL" id="KAE8352633.1"/>
    </source>
</evidence>
<gene>
    <name evidence="15" type="ORF">BDV28DRAFT_122354</name>
</gene>
<evidence type="ECO:0000256" key="10">
    <source>
        <dbReference type="ARBA" id="ARBA00030685"/>
    </source>
</evidence>
<keyword evidence="9" id="KW-0627">Porphyrin biosynthesis</keyword>
<evidence type="ECO:0000256" key="12">
    <source>
        <dbReference type="ARBA" id="ARBA00048169"/>
    </source>
</evidence>
<dbReference type="GO" id="GO:0006782">
    <property type="term" value="P:protoporphyrinogen IX biosynthetic process"/>
    <property type="evidence" value="ECO:0007669"/>
    <property type="project" value="UniProtKB-UniPathway"/>
</dbReference>
<dbReference type="Gene3D" id="3.30.160.40">
    <property type="entry name" value="Porphobilinogen deaminase, C-terminal domain"/>
    <property type="match status" value="1"/>
</dbReference>
<comment type="function">
    <text evidence="2">Tetrapolymerization of the monopyrrole PBG into the hydroxymethylbilane pre-uroporphyrinogen in several discrete steps.</text>
</comment>
<dbReference type="PIRSF" id="PIRSF001438">
    <property type="entry name" value="4pyrrol_synth_OHMeBilane_synth"/>
    <property type="match status" value="1"/>
</dbReference>
<dbReference type="InterPro" id="IPR022419">
    <property type="entry name" value="Porphobilin_deaminase_cofac_BS"/>
</dbReference>
<evidence type="ECO:0000313" key="16">
    <source>
        <dbReference type="Proteomes" id="UP000327118"/>
    </source>
</evidence>
<keyword evidence="8" id="KW-0350">Heme biosynthesis</keyword>
<comment type="similarity">
    <text evidence="4">Belongs to the HMBS family.</text>
</comment>
<dbReference type="GO" id="GO:0005737">
    <property type="term" value="C:cytoplasm"/>
    <property type="evidence" value="ECO:0007669"/>
    <property type="project" value="TreeGrafter"/>
</dbReference>
<dbReference type="SUPFAM" id="SSF53850">
    <property type="entry name" value="Periplasmic binding protein-like II"/>
    <property type="match status" value="1"/>
</dbReference>
<organism evidence="15 16">
    <name type="scientific">Aspergillus coremiiformis</name>
    <dbReference type="NCBI Taxonomy" id="138285"/>
    <lineage>
        <taxon>Eukaryota</taxon>
        <taxon>Fungi</taxon>
        <taxon>Dikarya</taxon>
        <taxon>Ascomycota</taxon>
        <taxon>Pezizomycotina</taxon>
        <taxon>Eurotiomycetes</taxon>
        <taxon>Eurotiomycetidae</taxon>
        <taxon>Eurotiales</taxon>
        <taxon>Aspergillaceae</taxon>
        <taxon>Aspergillus</taxon>
        <taxon>Aspergillus subgen. Circumdati</taxon>
    </lineage>
</organism>
<comment type="catalytic activity">
    <reaction evidence="12">
        <text>4 porphobilinogen + H2O = hydroxymethylbilane + 4 NH4(+)</text>
        <dbReference type="Rhea" id="RHEA:13185"/>
        <dbReference type="ChEBI" id="CHEBI:15377"/>
        <dbReference type="ChEBI" id="CHEBI:28938"/>
        <dbReference type="ChEBI" id="CHEBI:57845"/>
        <dbReference type="ChEBI" id="CHEBI:58126"/>
        <dbReference type="EC" id="2.5.1.61"/>
    </reaction>
</comment>
<dbReference type="Gene3D" id="3.40.190.10">
    <property type="entry name" value="Periplasmic binding protein-like II"/>
    <property type="match status" value="2"/>
</dbReference>
<comment type="pathway">
    <text evidence="3">Porphyrin-containing compound metabolism; protoporphyrin-IX biosynthesis; coproporphyrinogen-III from 5-aminolevulinate: step 2/4.</text>
</comment>
<dbReference type="InterPro" id="IPR022417">
    <property type="entry name" value="Porphobilin_deaminase_N"/>
</dbReference>
<protein>
    <recommendedName>
        <fullName evidence="6">Porphobilinogen deaminase</fullName>
        <ecNumber evidence="5">2.5.1.61</ecNumber>
    </recommendedName>
    <alternativeName>
        <fullName evidence="11">Hydroxymethylbilane synthase</fullName>
    </alternativeName>
    <alternativeName>
        <fullName evidence="10">Pre-uroporphyrinogen synthase</fullName>
    </alternativeName>
</protein>
<evidence type="ECO:0000256" key="7">
    <source>
        <dbReference type="ARBA" id="ARBA00022679"/>
    </source>
</evidence>
<evidence type="ECO:0000256" key="8">
    <source>
        <dbReference type="ARBA" id="ARBA00023133"/>
    </source>
</evidence>
<reference evidence="16" key="1">
    <citation type="submission" date="2019-04" db="EMBL/GenBank/DDBJ databases">
        <title>Friends and foes A comparative genomics studyof 23 Aspergillus species from section Flavi.</title>
        <authorList>
            <consortium name="DOE Joint Genome Institute"/>
            <person name="Kjaerbolling I."/>
            <person name="Vesth T."/>
            <person name="Frisvad J.C."/>
            <person name="Nybo J.L."/>
            <person name="Theobald S."/>
            <person name="Kildgaard S."/>
            <person name="Isbrandt T."/>
            <person name="Kuo A."/>
            <person name="Sato A."/>
            <person name="Lyhne E.K."/>
            <person name="Kogle M.E."/>
            <person name="Wiebenga A."/>
            <person name="Kun R.S."/>
            <person name="Lubbers R.J."/>
            <person name="Makela M.R."/>
            <person name="Barry K."/>
            <person name="Chovatia M."/>
            <person name="Clum A."/>
            <person name="Daum C."/>
            <person name="Haridas S."/>
            <person name="He G."/>
            <person name="LaButti K."/>
            <person name="Lipzen A."/>
            <person name="Mondo S."/>
            <person name="Riley R."/>
            <person name="Salamov A."/>
            <person name="Simmons B.A."/>
            <person name="Magnuson J.K."/>
            <person name="Henrissat B."/>
            <person name="Mortensen U.H."/>
            <person name="Larsen T.O."/>
            <person name="Devries R.P."/>
            <person name="Grigoriev I.V."/>
            <person name="Machida M."/>
            <person name="Baker S.E."/>
            <person name="Andersen M.R."/>
        </authorList>
    </citation>
    <scope>NUCLEOTIDE SEQUENCE [LARGE SCALE GENOMIC DNA]</scope>
    <source>
        <strain evidence="16">CBS 553.77</strain>
    </source>
</reference>
<dbReference type="InterPro" id="IPR000860">
    <property type="entry name" value="HemC"/>
</dbReference>
<evidence type="ECO:0000256" key="2">
    <source>
        <dbReference type="ARBA" id="ARBA00002869"/>
    </source>
</evidence>
<dbReference type="FunFam" id="3.30.160.40:FF:000002">
    <property type="entry name" value="Porphobilinogen deaminase"/>
    <property type="match status" value="1"/>
</dbReference>
<evidence type="ECO:0000256" key="11">
    <source>
        <dbReference type="ARBA" id="ARBA00033064"/>
    </source>
</evidence>
<evidence type="ECO:0000256" key="4">
    <source>
        <dbReference type="ARBA" id="ARBA00005638"/>
    </source>
</evidence>
<evidence type="ECO:0000259" key="13">
    <source>
        <dbReference type="Pfam" id="PF01379"/>
    </source>
</evidence>
<dbReference type="AlphaFoldDB" id="A0A5N6Z678"/>
<dbReference type="InterPro" id="IPR022418">
    <property type="entry name" value="Porphobilinogen_deaminase_C"/>
</dbReference>
<keyword evidence="7" id="KW-0808">Transferase</keyword>
<evidence type="ECO:0000256" key="1">
    <source>
        <dbReference type="ARBA" id="ARBA00001916"/>
    </source>
</evidence>
<dbReference type="Proteomes" id="UP000327118">
    <property type="component" value="Unassembled WGS sequence"/>
</dbReference>
<feature type="domain" description="Porphobilinogen deaminase C-terminal" evidence="14">
    <location>
        <begin position="248"/>
        <end position="324"/>
    </location>
</feature>